<name>A0A4P2VKH8_FLUSA</name>
<gene>
    <name evidence="1" type="ORF">JCM31447_01970</name>
</gene>
<dbReference type="AlphaFoldDB" id="A0A4P2VKH8"/>
<dbReference type="EMBL" id="AP019368">
    <property type="protein sequence ID" value="BBH51779.1"/>
    <property type="molecule type" value="Genomic_DNA"/>
</dbReference>
<protein>
    <submittedName>
        <fullName evidence="1">Uncharacterized protein</fullName>
    </submittedName>
</protein>
<dbReference type="KEGG" id="sbf:JCM31447_01970"/>
<reference evidence="1 2" key="1">
    <citation type="submission" date="2018-12" db="EMBL/GenBank/DDBJ databases">
        <title>Rubrispira sanarue gen. nov., sp., nov., a member of the order Silvanigrellales, isolated from a brackish lake in Hamamatsu Japan.</title>
        <authorList>
            <person name="Maejima Y."/>
            <person name="Iino T."/>
            <person name="Muraguchi Y."/>
            <person name="Fukuda K."/>
            <person name="Nojiri H."/>
            <person name="Ohkuma M."/>
            <person name="Moriuchi R."/>
            <person name="Dohra H."/>
            <person name="Kimbara K."/>
            <person name="Shintani M."/>
        </authorList>
    </citation>
    <scope>NUCLEOTIDE SEQUENCE [LARGE SCALE GENOMIC DNA]</scope>
    <source>
        <strain evidence="1 2">RF1110005</strain>
    </source>
</reference>
<organism evidence="1 2">
    <name type="scientific">Fluviispira sanaruensis</name>
    <dbReference type="NCBI Taxonomy" id="2493639"/>
    <lineage>
        <taxon>Bacteria</taxon>
        <taxon>Pseudomonadati</taxon>
        <taxon>Bdellovibrionota</taxon>
        <taxon>Oligoflexia</taxon>
        <taxon>Silvanigrellales</taxon>
        <taxon>Silvanigrellaceae</taxon>
        <taxon>Fluviispira</taxon>
    </lineage>
</organism>
<evidence type="ECO:0000313" key="1">
    <source>
        <dbReference type="EMBL" id="BBH51779.1"/>
    </source>
</evidence>
<evidence type="ECO:0000313" key="2">
    <source>
        <dbReference type="Proteomes" id="UP000291236"/>
    </source>
</evidence>
<dbReference type="Proteomes" id="UP000291236">
    <property type="component" value="Chromosome"/>
</dbReference>
<proteinExistence type="predicted"/>
<accession>A0A4P2VKH8</accession>
<sequence length="117" mass="13434">MTHFQKKKTEQAKKTKDLFIKKLAQFLLVDLSCKLCRDKFIAFNLIKGIYMHTLLNTIKNMNQSSNLGTSANMNKLIAESIFKDLKSHGFADKDIVAVSSEILNKLTDDLRNRLEKK</sequence>
<keyword evidence="2" id="KW-1185">Reference proteome</keyword>